<feature type="compositionally biased region" description="Polar residues" evidence="2">
    <location>
        <begin position="289"/>
        <end position="300"/>
    </location>
</feature>
<accession>A0A1R2CES7</accession>
<evidence type="ECO:0000256" key="2">
    <source>
        <dbReference type="SAM" id="MobiDB-lite"/>
    </source>
</evidence>
<name>A0A1R2CES7_9CILI</name>
<evidence type="ECO:0000313" key="4">
    <source>
        <dbReference type="Proteomes" id="UP000187209"/>
    </source>
</evidence>
<evidence type="ECO:0000313" key="3">
    <source>
        <dbReference type="EMBL" id="OMJ87512.1"/>
    </source>
</evidence>
<evidence type="ECO:0000256" key="1">
    <source>
        <dbReference type="SAM" id="Coils"/>
    </source>
</evidence>
<protein>
    <recommendedName>
        <fullName evidence="5">Coiled-coil domain-containing protein 34</fullName>
    </recommendedName>
</protein>
<keyword evidence="1" id="KW-0175">Coiled coil</keyword>
<feature type="coiled-coil region" evidence="1">
    <location>
        <begin position="201"/>
        <end position="238"/>
    </location>
</feature>
<feature type="compositionally biased region" description="Basic and acidic residues" evidence="2">
    <location>
        <begin position="378"/>
        <end position="387"/>
    </location>
</feature>
<feature type="compositionally biased region" description="Acidic residues" evidence="2">
    <location>
        <begin position="335"/>
        <end position="369"/>
    </location>
</feature>
<feature type="region of interest" description="Disordered" evidence="2">
    <location>
        <begin position="272"/>
        <end position="387"/>
    </location>
</feature>
<sequence length="387" mass="46355">MNMSKCTSIRSVDRIVCRVDLQKAEAPLSKLANDEYFRALKTHKNLNKKSEEYLPSEVIYMIDKEIRMKSRRDHESTYKDQTENLMSCSEADTRKKPTLNDKATFKKWVKKKNFESRFKKALMMQALKRKYENDLLEEQDREEKKSENRKRMNEWENQKLYEIAKKQYDIKVQKSIQEQEKESKRKYAEEHYREWLKRNMVKLKEEKKQRKIQQQKEIEEKKKKEEQEMLLKQKTEENFKKWLKSKKVKGQKKSLVVQKPIKVKKPIMLAYSPNRKIKKDKHSFHGDLSSFNDTPASSTVSDREYVRKISSKPNLYGNFVDLSDEKDKDKHLDEYSEDFDNPDDEDDDDEGQESEDEISDEYEDEDSEGQNEYSSGSYEKKVGNLSF</sequence>
<evidence type="ECO:0008006" key="5">
    <source>
        <dbReference type="Google" id="ProtNLM"/>
    </source>
</evidence>
<dbReference type="AlphaFoldDB" id="A0A1R2CES7"/>
<proteinExistence type="predicted"/>
<comment type="caution">
    <text evidence="3">The sequence shown here is derived from an EMBL/GenBank/DDBJ whole genome shotgun (WGS) entry which is preliminary data.</text>
</comment>
<feature type="compositionally biased region" description="Basic and acidic residues" evidence="2">
    <location>
        <begin position="323"/>
        <end position="334"/>
    </location>
</feature>
<dbReference type="EMBL" id="MPUH01000175">
    <property type="protein sequence ID" value="OMJ87512.1"/>
    <property type="molecule type" value="Genomic_DNA"/>
</dbReference>
<gene>
    <name evidence="3" type="ORF">SteCoe_10766</name>
</gene>
<keyword evidence="4" id="KW-1185">Reference proteome</keyword>
<reference evidence="3 4" key="1">
    <citation type="submission" date="2016-11" db="EMBL/GenBank/DDBJ databases">
        <title>The macronuclear genome of Stentor coeruleus: a giant cell with tiny introns.</title>
        <authorList>
            <person name="Slabodnick M."/>
            <person name="Ruby J.G."/>
            <person name="Reiff S.B."/>
            <person name="Swart E.C."/>
            <person name="Gosai S."/>
            <person name="Prabakaran S."/>
            <person name="Witkowska E."/>
            <person name="Larue G.E."/>
            <person name="Fisher S."/>
            <person name="Freeman R.M."/>
            <person name="Gunawardena J."/>
            <person name="Chu W."/>
            <person name="Stover N.A."/>
            <person name="Gregory B.D."/>
            <person name="Nowacki M."/>
            <person name="Derisi J."/>
            <person name="Roy S.W."/>
            <person name="Marshall W.F."/>
            <person name="Sood P."/>
        </authorList>
    </citation>
    <scope>NUCLEOTIDE SEQUENCE [LARGE SCALE GENOMIC DNA]</scope>
    <source>
        <strain evidence="3">WM001</strain>
    </source>
</reference>
<organism evidence="3 4">
    <name type="scientific">Stentor coeruleus</name>
    <dbReference type="NCBI Taxonomy" id="5963"/>
    <lineage>
        <taxon>Eukaryota</taxon>
        <taxon>Sar</taxon>
        <taxon>Alveolata</taxon>
        <taxon>Ciliophora</taxon>
        <taxon>Postciliodesmatophora</taxon>
        <taxon>Heterotrichea</taxon>
        <taxon>Heterotrichida</taxon>
        <taxon>Stentoridae</taxon>
        <taxon>Stentor</taxon>
    </lineage>
</organism>
<dbReference type="Proteomes" id="UP000187209">
    <property type="component" value="Unassembled WGS sequence"/>
</dbReference>